<organism evidence="2 3">
    <name type="scientific">Sporothrix epigloea</name>
    <dbReference type="NCBI Taxonomy" id="1892477"/>
    <lineage>
        <taxon>Eukaryota</taxon>
        <taxon>Fungi</taxon>
        <taxon>Dikarya</taxon>
        <taxon>Ascomycota</taxon>
        <taxon>Pezizomycotina</taxon>
        <taxon>Sordariomycetes</taxon>
        <taxon>Sordariomycetidae</taxon>
        <taxon>Ophiostomatales</taxon>
        <taxon>Ophiostomataceae</taxon>
        <taxon>Sporothrix</taxon>
    </lineage>
</organism>
<gene>
    <name evidence="2" type="ORF">SEPCBS57363_004863</name>
</gene>
<keyword evidence="3" id="KW-1185">Reference proteome</keyword>
<feature type="compositionally biased region" description="Low complexity" evidence="1">
    <location>
        <begin position="288"/>
        <end position="297"/>
    </location>
</feature>
<sequence length="342" mass="37462">MPKRSTKLNDKPPEDQTCEAKPPAARPPVLTSPKPAKRLPGAARNALTAAKKTIFVAPPPEIPDETRVAWLEKCWAMIPAANKDLTAMIWSGKSFAAATYGSTLSRDRALTLVSKERFLFSGKLFSLILRPFGERPVKNIPSVWSVDYPFKPEDADVLPLIQAIRSHGKETSSGIEVPEFDIRLVLNRLGVYTGRLLEQRIPRPGKRIKFGGDSFRVIQEGKASCVVCCGKDHTSPSCVDVAATHRGPIIATSTDADGDAPAPPAKSGDEAEKGPWGEKVARVPHTEAAAQAKTLPLTPAPPTSRPKKRRKKTRDQPVPVDWAEKAEENLRKRKFDEDAMED</sequence>
<feature type="region of interest" description="Disordered" evidence="1">
    <location>
        <begin position="251"/>
        <end position="342"/>
    </location>
</feature>
<protein>
    <submittedName>
        <fullName evidence="2">Uncharacterized protein</fullName>
    </submittedName>
</protein>
<accession>A0ABP0DUP0</accession>
<reference evidence="2 3" key="1">
    <citation type="submission" date="2024-01" db="EMBL/GenBank/DDBJ databases">
        <authorList>
            <person name="Allen C."/>
            <person name="Tagirdzhanova G."/>
        </authorList>
    </citation>
    <scope>NUCLEOTIDE SEQUENCE [LARGE SCALE GENOMIC DNA]</scope>
    <source>
        <strain evidence="2 3">CBS 573.63</strain>
    </source>
</reference>
<evidence type="ECO:0000313" key="2">
    <source>
        <dbReference type="EMBL" id="CAK7271912.1"/>
    </source>
</evidence>
<comment type="caution">
    <text evidence="2">The sequence shown here is derived from an EMBL/GenBank/DDBJ whole genome shotgun (WGS) entry which is preliminary data.</text>
</comment>
<evidence type="ECO:0000256" key="1">
    <source>
        <dbReference type="SAM" id="MobiDB-lite"/>
    </source>
</evidence>
<feature type="compositionally biased region" description="Basic and acidic residues" evidence="1">
    <location>
        <begin position="322"/>
        <end position="342"/>
    </location>
</feature>
<feature type="compositionally biased region" description="Basic and acidic residues" evidence="1">
    <location>
        <begin position="267"/>
        <end position="285"/>
    </location>
</feature>
<evidence type="ECO:0000313" key="3">
    <source>
        <dbReference type="Proteomes" id="UP001642501"/>
    </source>
</evidence>
<feature type="region of interest" description="Disordered" evidence="1">
    <location>
        <begin position="1"/>
        <end position="39"/>
    </location>
</feature>
<proteinExistence type="predicted"/>
<name>A0ABP0DUP0_9PEZI</name>
<dbReference type="Proteomes" id="UP001642501">
    <property type="component" value="Unassembled WGS sequence"/>
</dbReference>
<dbReference type="EMBL" id="CAWUOM010000097">
    <property type="protein sequence ID" value="CAK7271912.1"/>
    <property type="molecule type" value="Genomic_DNA"/>
</dbReference>